<name>A0A1X7TY34_AMPQE</name>
<protein>
    <submittedName>
        <fullName evidence="1">Uncharacterized protein</fullName>
    </submittedName>
</protein>
<proteinExistence type="predicted"/>
<dbReference type="EnsemblMetazoa" id="Aqu2.1.20153_001">
    <property type="protein sequence ID" value="Aqu2.1.20153_001"/>
    <property type="gene ID" value="Aqu2.1.20153"/>
</dbReference>
<dbReference type="InParanoid" id="A0A1X7TY34"/>
<dbReference type="AlphaFoldDB" id="A0A1X7TY34"/>
<evidence type="ECO:0000313" key="1">
    <source>
        <dbReference type="EnsemblMetazoa" id="Aqu2.1.20153_001"/>
    </source>
</evidence>
<organism evidence="1">
    <name type="scientific">Amphimedon queenslandica</name>
    <name type="common">Sponge</name>
    <dbReference type="NCBI Taxonomy" id="400682"/>
    <lineage>
        <taxon>Eukaryota</taxon>
        <taxon>Metazoa</taxon>
        <taxon>Porifera</taxon>
        <taxon>Demospongiae</taxon>
        <taxon>Heteroscleromorpha</taxon>
        <taxon>Haplosclerida</taxon>
        <taxon>Niphatidae</taxon>
        <taxon>Amphimedon</taxon>
    </lineage>
</organism>
<accession>A0A1X7TY34</accession>
<reference evidence="1" key="1">
    <citation type="submission" date="2017-05" db="UniProtKB">
        <authorList>
            <consortium name="EnsemblMetazoa"/>
        </authorList>
    </citation>
    <scope>IDENTIFICATION</scope>
</reference>
<sequence>MDKKKLGGKSSRRHLGHLKLSIYEDSSALIVTTTTVLHSSSPSNTGLSSSIPCPYTNFMNKQMLVCFDSLYLPPHSLFYIVYTLSPVGWSQQVNGWYQLLDEGRGFAENVPVPHSLVSMGSQSSLSSTVSAPPSVTKCYAVRNINK</sequence>